<organism evidence="2 3">
    <name type="scientific">Seminavis robusta</name>
    <dbReference type="NCBI Taxonomy" id="568900"/>
    <lineage>
        <taxon>Eukaryota</taxon>
        <taxon>Sar</taxon>
        <taxon>Stramenopiles</taxon>
        <taxon>Ochrophyta</taxon>
        <taxon>Bacillariophyta</taxon>
        <taxon>Bacillariophyceae</taxon>
        <taxon>Bacillariophycidae</taxon>
        <taxon>Naviculales</taxon>
        <taxon>Naviculaceae</taxon>
        <taxon>Seminavis</taxon>
    </lineage>
</organism>
<feature type="domain" description="Helicase-associated" evidence="1">
    <location>
        <begin position="24"/>
        <end position="81"/>
    </location>
</feature>
<dbReference type="Gene3D" id="6.10.140.530">
    <property type="match status" value="3"/>
</dbReference>
<sequence length="248" mass="29455">MEKTSHHSSKRAAVKKSVKKAPKKEWDDWIADLREYKSQHGTVNVPARCKEHPSLSTWVANLRRRKTLTDEQRAQLTQLGFMWKCAGRGRLSKDWDVMFERLLEYKKQNGNCMVPQNREKYPHLSLWVKNQRADYHKGTLDEGRQERLEDVGFVWRVRPNSNTHATRKDTLWQKRYEELMQFQKRQGHCRVPLSYKENTSLAGWVNNQRSLFATGLIRKERREKLEKIGFHWNPSGRPSAMKKAEPKR</sequence>
<protein>
    <submittedName>
        <fullName evidence="2">Helicase</fullName>
    </submittedName>
</protein>
<comment type="caution">
    <text evidence="2">The sequence shown here is derived from an EMBL/GenBank/DDBJ whole genome shotgun (WGS) entry which is preliminary data.</text>
</comment>
<dbReference type="AlphaFoldDB" id="A0A9N8HMX0"/>
<dbReference type="PANTHER" id="PTHR33418:SF1">
    <property type="entry name" value="HELICASE-ASSOCIATED DOMAIN-CONTAINING PROTEIN"/>
    <property type="match status" value="1"/>
</dbReference>
<keyword evidence="2" id="KW-0378">Hydrolase</keyword>
<dbReference type="Proteomes" id="UP001153069">
    <property type="component" value="Unassembled WGS sequence"/>
</dbReference>
<dbReference type="GO" id="GO:0004386">
    <property type="term" value="F:helicase activity"/>
    <property type="evidence" value="ECO:0007669"/>
    <property type="project" value="UniProtKB-KW"/>
</dbReference>
<feature type="domain" description="Helicase-associated" evidence="1">
    <location>
        <begin position="93"/>
        <end position="153"/>
    </location>
</feature>
<dbReference type="Pfam" id="PF03457">
    <property type="entry name" value="HA"/>
    <property type="match status" value="3"/>
</dbReference>
<keyword evidence="2" id="KW-0347">Helicase</keyword>
<dbReference type="OrthoDB" id="46808at2759"/>
<reference evidence="2" key="1">
    <citation type="submission" date="2020-06" db="EMBL/GenBank/DDBJ databases">
        <authorList>
            <consortium name="Plant Systems Biology data submission"/>
        </authorList>
    </citation>
    <scope>NUCLEOTIDE SEQUENCE</scope>
    <source>
        <strain evidence="2">D6</strain>
    </source>
</reference>
<name>A0A9N8HMX0_9STRA</name>
<dbReference type="PANTHER" id="PTHR33418">
    <property type="entry name" value="HELICASE-ASSOCIATED"/>
    <property type="match status" value="1"/>
</dbReference>
<proteinExistence type="predicted"/>
<evidence type="ECO:0000313" key="2">
    <source>
        <dbReference type="EMBL" id="CAB9518487.1"/>
    </source>
</evidence>
<keyword evidence="2" id="KW-0547">Nucleotide-binding</keyword>
<dbReference type="InterPro" id="IPR005114">
    <property type="entry name" value="Helicase_assoc"/>
</dbReference>
<keyword evidence="2" id="KW-0067">ATP-binding</keyword>
<evidence type="ECO:0000313" key="3">
    <source>
        <dbReference type="Proteomes" id="UP001153069"/>
    </source>
</evidence>
<keyword evidence="3" id="KW-1185">Reference proteome</keyword>
<evidence type="ECO:0000259" key="1">
    <source>
        <dbReference type="Pfam" id="PF03457"/>
    </source>
</evidence>
<feature type="domain" description="Helicase-associated" evidence="1">
    <location>
        <begin position="169"/>
        <end position="230"/>
    </location>
</feature>
<dbReference type="EMBL" id="CAICTM010000937">
    <property type="protein sequence ID" value="CAB9518487.1"/>
    <property type="molecule type" value="Genomic_DNA"/>
</dbReference>
<gene>
    <name evidence="2" type="ORF">SEMRO_939_G222390.1</name>
</gene>
<accession>A0A9N8HMX0</accession>